<dbReference type="Gene3D" id="3.30.450.40">
    <property type="match status" value="1"/>
</dbReference>
<dbReference type="Gene3D" id="1.10.10.10">
    <property type="entry name" value="Winged helix-like DNA-binding domain superfamily/Winged helix DNA-binding domain"/>
    <property type="match status" value="1"/>
</dbReference>
<protein>
    <submittedName>
        <fullName evidence="6">IclR family transcriptional regulator</fullName>
    </submittedName>
</protein>
<dbReference type="Pfam" id="PF01614">
    <property type="entry name" value="IclR_C"/>
    <property type="match status" value="1"/>
</dbReference>
<keyword evidence="1" id="KW-0805">Transcription regulation</keyword>
<gene>
    <name evidence="6" type="ORF">LJD61_05100</name>
</gene>
<evidence type="ECO:0000256" key="3">
    <source>
        <dbReference type="ARBA" id="ARBA00023163"/>
    </source>
</evidence>
<dbReference type="PROSITE" id="PS51078">
    <property type="entry name" value="ICLR_ED"/>
    <property type="match status" value="1"/>
</dbReference>
<evidence type="ECO:0000256" key="2">
    <source>
        <dbReference type="ARBA" id="ARBA00023125"/>
    </source>
</evidence>
<keyword evidence="7" id="KW-1185">Reference proteome</keyword>
<dbReference type="PROSITE" id="PS51077">
    <property type="entry name" value="HTH_ICLR"/>
    <property type="match status" value="1"/>
</dbReference>
<accession>A0ABT1ND01</accession>
<dbReference type="InterPro" id="IPR036388">
    <property type="entry name" value="WH-like_DNA-bd_sf"/>
</dbReference>
<dbReference type="RefSeq" id="WP_255226447.1">
    <property type="nucleotide sequence ID" value="NZ_JAJEKE010000003.1"/>
</dbReference>
<dbReference type="Proteomes" id="UP001651880">
    <property type="component" value="Unassembled WGS sequence"/>
</dbReference>
<feature type="domain" description="IclR-ED" evidence="5">
    <location>
        <begin position="75"/>
        <end position="258"/>
    </location>
</feature>
<reference evidence="6 7" key="1">
    <citation type="submission" date="2021-10" db="EMBL/GenBank/DDBJ databases">
        <title>Lutispora strain m25 sp. nov., a thermophilic, non-spore-forming bacterium isolated from a lab-scale methanogenic bioreactor digesting anaerobic sludge.</title>
        <authorList>
            <person name="El Houari A."/>
            <person name="Mcdonald J."/>
        </authorList>
    </citation>
    <scope>NUCLEOTIDE SEQUENCE [LARGE SCALE GENOMIC DNA]</scope>
    <source>
        <strain evidence="7">m25</strain>
    </source>
</reference>
<evidence type="ECO:0000259" key="4">
    <source>
        <dbReference type="PROSITE" id="PS51077"/>
    </source>
</evidence>
<keyword evidence="3" id="KW-0804">Transcription</keyword>
<dbReference type="PANTHER" id="PTHR30136">
    <property type="entry name" value="HELIX-TURN-HELIX TRANSCRIPTIONAL REGULATOR, ICLR FAMILY"/>
    <property type="match status" value="1"/>
</dbReference>
<dbReference type="InterPro" id="IPR014757">
    <property type="entry name" value="Tscrpt_reg_IclR_C"/>
</dbReference>
<feature type="domain" description="HTH iclR-type" evidence="4">
    <location>
        <begin position="12"/>
        <end position="74"/>
    </location>
</feature>
<keyword evidence="2" id="KW-0238">DNA-binding</keyword>
<dbReference type="PANTHER" id="PTHR30136:SF24">
    <property type="entry name" value="HTH-TYPE TRANSCRIPTIONAL REPRESSOR ALLR"/>
    <property type="match status" value="1"/>
</dbReference>
<dbReference type="SMART" id="SM00346">
    <property type="entry name" value="HTH_ICLR"/>
    <property type="match status" value="1"/>
</dbReference>
<organism evidence="6 7">
    <name type="scientific">Lutispora saccharofermentans</name>
    <dbReference type="NCBI Taxonomy" id="3024236"/>
    <lineage>
        <taxon>Bacteria</taxon>
        <taxon>Bacillati</taxon>
        <taxon>Bacillota</taxon>
        <taxon>Clostridia</taxon>
        <taxon>Lutisporales</taxon>
        <taxon>Lutisporaceae</taxon>
        <taxon>Lutispora</taxon>
    </lineage>
</organism>
<evidence type="ECO:0000259" key="5">
    <source>
        <dbReference type="PROSITE" id="PS51078"/>
    </source>
</evidence>
<sequence>MDASIKKDTKTIGSVIKAVEVMEELAKSEDGLGVTEISSRLNYGVSATYHLLNTLKQCNIIEQDKKTKKYRIGFALFRISGMAKRQNVLANLSQPYLDKLREVVGETSNLVILDGSEIVYIAQSESTKLLKMFTQLGAKVPLYCTGGGKILLAYQPKRIQDLILSKTDFQRYTQNTLASAEDLMKELEVIKEQGYALDNEEREEGVTCIAAPVFDCYGEAIASISISGPSYRLKEKQIPVIIKNVMDIAKELSVSLGYMEE</sequence>
<dbReference type="InterPro" id="IPR050707">
    <property type="entry name" value="HTH_MetabolicPath_Reg"/>
</dbReference>
<evidence type="ECO:0000313" key="7">
    <source>
        <dbReference type="Proteomes" id="UP001651880"/>
    </source>
</evidence>
<evidence type="ECO:0000256" key="1">
    <source>
        <dbReference type="ARBA" id="ARBA00023015"/>
    </source>
</evidence>
<proteinExistence type="predicted"/>
<dbReference type="InterPro" id="IPR036390">
    <property type="entry name" value="WH_DNA-bd_sf"/>
</dbReference>
<evidence type="ECO:0000313" key="6">
    <source>
        <dbReference type="EMBL" id="MCQ1528924.1"/>
    </source>
</evidence>
<name>A0ABT1ND01_9FIRM</name>
<comment type="caution">
    <text evidence="6">The sequence shown here is derived from an EMBL/GenBank/DDBJ whole genome shotgun (WGS) entry which is preliminary data.</text>
</comment>
<dbReference type="EMBL" id="JAJEKE010000003">
    <property type="protein sequence ID" value="MCQ1528924.1"/>
    <property type="molecule type" value="Genomic_DNA"/>
</dbReference>
<dbReference type="InterPro" id="IPR005471">
    <property type="entry name" value="Tscrpt_reg_IclR_N"/>
</dbReference>
<dbReference type="SUPFAM" id="SSF46785">
    <property type="entry name" value="Winged helix' DNA-binding domain"/>
    <property type="match status" value="1"/>
</dbReference>
<dbReference type="SUPFAM" id="SSF55781">
    <property type="entry name" value="GAF domain-like"/>
    <property type="match status" value="1"/>
</dbReference>
<dbReference type="InterPro" id="IPR029016">
    <property type="entry name" value="GAF-like_dom_sf"/>
</dbReference>
<dbReference type="Pfam" id="PF09339">
    <property type="entry name" value="HTH_IclR"/>
    <property type="match status" value="1"/>
</dbReference>